<organism evidence="7 8">
    <name type="scientific">Clostridium cibarium</name>
    <dbReference type="NCBI Taxonomy" id="2762247"/>
    <lineage>
        <taxon>Bacteria</taxon>
        <taxon>Bacillati</taxon>
        <taxon>Bacillota</taxon>
        <taxon>Clostridia</taxon>
        <taxon>Eubacteriales</taxon>
        <taxon>Clostridiaceae</taxon>
        <taxon>Clostridium</taxon>
    </lineage>
</organism>
<dbReference type="Pfam" id="PF01229">
    <property type="entry name" value="Glyco_hydro_39"/>
    <property type="match status" value="1"/>
</dbReference>
<dbReference type="InterPro" id="IPR018060">
    <property type="entry name" value="HTH_AraC"/>
</dbReference>
<keyword evidence="4" id="KW-0804">Transcription</keyword>
<keyword evidence="8" id="KW-1185">Reference proteome</keyword>
<dbReference type="PANTHER" id="PTHR43280:SF34">
    <property type="entry name" value="ARAC-FAMILY TRANSCRIPTIONAL REGULATOR"/>
    <property type="match status" value="1"/>
</dbReference>
<evidence type="ECO:0000256" key="2">
    <source>
        <dbReference type="ARBA" id="ARBA00023015"/>
    </source>
</evidence>
<dbReference type="InterPro" id="IPR009057">
    <property type="entry name" value="Homeodomain-like_sf"/>
</dbReference>
<protein>
    <submittedName>
        <fullName evidence="7">Helix-turn-helix domain-containing protein</fullName>
    </submittedName>
</protein>
<dbReference type="Gene3D" id="1.10.10.60">
    <property type="entry name" value="Homeodomain-like"/>
    <property type="match status" value="2"/>
</dbReference>
<comment type="caution">
    <text evidence="7">The sequence shown here is derived from an EMBL/GenBank/DDBJ whole genome shotgun (WGS) entry which is preliminary data.</text>
</comment>
<accession>A0ABR8PXY3</accession>
<dbReference type="InterPro" id="IPR037923">
    <property type="entry name" value="HTH-like"/>
</dbReference>
<name>A0ABR8PXY3_9CLOT</name>
<dbReference type="Proteomes" id="UP000627781">
    <property type="component" value="Unassembled WGS sequence"/>
</dbReference>
<dbReference type="PANTHER" id="PTHR43280">
    <property type="entry name" value="ARAC-FAMILY TRANSCRIPTIONAL REGULATOR"/>
    <property type="match status" value="1"/>
</dbReference>
<gene>
    <name evidence="7" type="ORF">H9661_16890</name>
</gene>
<keyword evidence="5" id="KW-0326">Glycosidase</keyword>
<keyword evidence="1" id="KW-0378">Hydrolase</keyword>
<dbReference type="InterPro" id="IPR049166">
    <property type="entry name" value="GH39_cat"/>
</dbReference>
<evidence type="ECO:0000313" key="8">
    <source>
        <dbReference type="Proteomes" id="UP000627781"/>
    </source>
</evidence>
<sequence>MRKEFINFASDMPVNISFCSVKEYPIHWHNSIEIIYVIKGKVKISIDTDSFELFENELEIINVDETHSITSNFDNMLLIFHIDPSFLSKYYKDIKNVYFYTNTSDLGAQEGAEYDEFRAFLAELLYEYVQRQENYDEEIENILINLLFHLINNFHYLLYEQEDLKDNKEQLERYHRISKYIYNNYNSNITLQEIAKKEFLTPHYLSHEIKNATGYSFTDLLNLTRVEESVKLLLDTDMSISEISDEIGFSHTRYLNKHFKIYYGCTPLQFKRKNKLSPKLYEKAKKITYLPIYDSIELLSSYLDDYERYNYENKLWNIHVDMSLTKGKFTKKFREILTLGDTFDLLIEENKNILEELQEELHFNYGRLENFFNEDMGVFKGNDFINWNRIRTVLEFLDYINLNPLIVLDNTSFSHQDYITALESFKSYFSDIEIFDLSKIKFQLSSNLNYMIKESLKNYITNSLKFSILDNEFTQNRELNTIYDTSYMVPYIIHKELFTNDDMSHLRAFDVLERETHLNNEVFIGASGLVNDMAIRKPSYYAYYLMSKLNGDIVEMDNGYIITKSSDGFSILLYTYTETLESIFNSHNLINKRGMSKSTEKKISLNLTNINKDSRITFYEINEKVGSSYNYWVSMGKPDRLSKEEMEILSKASFPKIEFKYAKRSSVLNIITKLKGYGAVLIIIK</sequence>
<dbReference type="InterPro" id="IPR003313">
    <property type="entry name" value="AraC-bd"/>
</dbReference>
<dbReference type="PROSITE" id="PS01124">
    <property type="entry name" value="HTH_ARAC_FAMILY_2"/>
    <property type="match status" value="1"/>
</dbReference>
<reference evidence="7 8" key="1">
    <citation type="submission" date="2020-08" db="EMBL/GenBank/DDBJ databases">
        <title>A Genomic Blueprint of the Chicken Gut Microbiome.</title>
        <authorList>
            <person name="Gilroy R."/>
            <person name="Ravi A."/>
            <person name="Getino M."/>
            <person name="Pursley I."/>
            <person name="Horton D.L."/>
            <person name="Alikhan N.-F."/>
            <person name="Baker D."/>
            <person name="Gharbi K."/>
            <person name="Hall N."/>
            <person name="Watson M."/>
            <person name="Adriaenssens E.M."/>
            <person name="Foster-Nyarko E."/>
            <person name="Jarju S."/>
            <person name="Secka A."/>
            <person name="Antonio M."/>
            <person name="Oren A."/>
            <person name="Chaudhuri R."/>
            <person name="La Ragione R.M."/>
            <person name="Hildebrand F."/>
            <person name="Pallen M.J."/>
        </authorList>
    </citation>
    <scope>NUCLEOTIDE SEQUENCE [LARGE SCALE GENOMIC DNA]</scope>
    <source>
        <strain evidence="7 8">Sa3CVN1</strain>
    </source>
</reference>
<dbReference type="Gene3D" id="2.60.120.10">
    <property type="entry name" value="Jelly Rolls"/>
    <property type="match status" value="1"/>
</dbReference>
<evidence type="ECO:0000256" key="1">
    <source>
        <dbReference type="ARBA" id="ARBA00022801"/>
    </source>
</evidence>
<dbReference type="Pfam" id="PF12833">
    <property type="entry name" value="HTH_18"/>
    <property type="match status" value="1"/>
</dbReference>
<evidence type="ECO:0000259" key="6">
    <source>
        <dbReference type="PROSITE" id="PS01124"/>
    </source>
</evidence>
<dbReference type="Pfam" id="PF02311">
    <property type="entry name" value="AraC_binding"/>
    <property type="match status" value="1"/>
</dbReference>
<proteinExistence type="predicted"/>
<dbReference type="Gene3D" id="3.20.20.80">
    <property type="entry name" value="Glycosidases"/>
    <property type="match status" value="1"/>
</dbReference>
<dbReference type="SUPFAM" id="SSF46689">
    <property type="entry name" value="Homeodomain-like"/>
    <property type="match status" value="1"/>
</dbReference>
<dbReference type="Gene3D" id="2.60.40.1500">
    <property type="entry name" value="Glycosyl hydrolase domain, family 39"/>
    <property type="match status" value="1"/>
</dbReference>
<keyword evidence="2" id="KW-0805">Transcription regulation</keyword>
<keyword evidence="3" id="KW-0238">DNA-binding</keyword>
<dbReference type="InterPro" id="IPR014710">
    <property type="entry name" value="RmlC-like_jellyroll"/>
</dbReference>
<dbReference type="SUPFAM" id="SSF51011">
    <property type="entry name" value="Glycosyl hydrolase domain"/>
    <property type="match status" value="1"/>
</dbReference>
<dbReference type="SUPFAM" id="SSF51215">
    <property type="entry name" value="Regulatory protein AraC"/>
    <property type="match status" value="1"/>
</dbReference>
<dbReference type="RefSeq" id="WP_191769940.1">
    <property type="nucleotide sequence ID" value="NZ_JACSRA010000033.1"/>
</dbReference>
<dbReference type="EMBL" id="JACSRA010000033">
    <property type="protein sequence ID" value="MBD7913031.1"/>
    <property type="molecule type" value="Genomic_DNA"/>
</dbReference>
<feature type="domain" description="HTH araC/xylS-type" evidence="6">
    <location>
        <begin position="175"/>
        <end position="273"/>
    </location>
</feature>
<dbReference type="SMART" id="SM00342">
    <property type="entry name" value="HTH_ARAC"/>
    <property type="match status" value="1"/>
</dbReference>
<evidence type="ECO:0000256" key="3">
    <source>
        <dbReference type="ARBA" id="ARBA00023125"/>
    </source>
</evidence>
<evidence type="ECO:0000256" key="5">
    <source>
        <dbReference type="ARBA" id="ARBA00023295"/>
    </source>
</evidence>
<evidence type="ECO:0000313" key="7">
    <source>
        <dbReference type="EMBL" id="MBD7913031.1"/>
    </source>
</evidence>
<evidence type="ECO:0000256" key="4">
    <source>
        <dbReference type="ARBA" id="ARBA00023163"/>
    </source>
</evidence>